<feature type="region of interest" description="Disordered" evidence="1">
    <location>
        <begin position="149"/>
        <end position="174"/>
    </location>
</feature>
<comment type="caution">
    <text evidence="2">The sequence shown here is derived from an EMBL/GenBank/DDBJ whole genome shotgun (WGS) entry which is preliminary data.</text>
</comment>
<feature type="compositionally biased region" description="Polar residues" evidence="1">
    <location>
        <begin position="153"/>
        <end position="174"/>
    </location>
</feature>
<protein>
    <submittedName>
        <fullName evidence="2">Uncharacterized protein</fullName>
    </submittedName>
</protein>
<evidence type="ECO:0000313" key="2">
    <source>
        <dbReference type="EMBL" id="RKF74566.1"/>
    </source>
</evidence>
<feature type="region of interest" description="Disordered" evidence="1">
    <location>
        <begin position="348"/>
        <end position="500"/>
    </location>
</feature>
<dbReference type="Pfam" id="PF03525">
    <property type="entry name" value="Meiotic_rec114"/>
    <property type="match status" value="1"/>
</dbReference>
<evidence type="ECO:0000313" key="3">
    <source>
        <dbReference type="Proteomes" id="UP000285326"/>
    </source>
</evidence>
<accession>A0A420IJ37</accession>
<organism evidence="2 3">
    <name type="scientific">Golovinomyces cichoracearum</name>
    <dbReference type="NCBI Taxonomy" id="62708"/>
    <lineage>
        <taxon>Eukaryota</taxon>
        <taxon>Fungi</taxon>
        <taxon>Dikarya</taxon>
        <taxon>Ascomycota</taxon>
        <taxon>Pezizomycotina</taxon>
        <taxon>Leotiomycetes</taxon>
        <taxon>Erysiphales</taxon>
        <taxon>Erysiphaceae</taxon>
        <taxon>Golovinomyces</taxon>
    </lineage>
</organism>
<reference evidence="2 3" key="1">
    <citation type="journal article" date="2018" name="BMC Genomics">
        <title>Comparative genome analyses reveal sequence features reflecting distinct modes of host-adaptation between dicot and monocot powdery mildew.</title>
        <authorList>
            <person name="Wu Y."/>
            <person name="Ma X."/>
            <person name="Pan Z."/>
            <person name="Kale S.D."/>
            <person name="Song Y."/>
            <person name="King H."/>
            <person name="Zhang Q."/>
            <person name="Presley C."/>
            <person name="Deng X."/>
            <person name="Wei C.I."/>
            <person name="Xiao S."/>
        </authorList>
    </citation>
    <scope>NUCLEOTIDE SEQUENCE [LARGE SCALE GENOMIC DNA]</scope>
    <source>
        <strain evidence="2">UMSG1</strain>
    </source>
</reference>
<dbReference type="EMBL" id="MCBS01023897">
    <property type="protein sequence ID" value="RKF74566.1"/>
    <property type="molecule type" value="Genomic_DNA"/>
</dbReference>
<feature type="compositionally biased region" description="Basic residues" evidence="1">
    <location>
        <begin position="483"/>
        <end position="500"/>
    </location>
</feature>
<proteinExistence type="predicted"/>
<feature type="compositionally biased region" description="Basic residues" evidence="1">
    <location>
        <begin position="429"/>
        <end position="441"/>
    </location>
</feature>
<feature type="compositionally biased region" description="Basic and acidic residues" evidence="1">
    <location>
        <begin position="446"/>
        <end position="465"/>
    </location>
</feature>
<name>A0A420IJ37_9PEZI</name>
<gene>
    <name evidence="2" type="ORF">GcM1_238002</name>
</gene>
<evidence type="ECO:0000256" key="1">
    <source>
        <dbReference type="SAM" id="MobiDB-lite"/>
    </source>
</evidence>
<dbReference type="GO" id="GO:0007131">
    <property type="term" value="P:reciprocal meiotic recombination"/>
    <property type="evidence" value="ECO:0007669"/>
    <property type="project" value="InterPro"/>
</dbReference>
<sequence length="618" mass="69039">MMSSQAADPIWTSFPLIKFSHHTGPNGSRSHAWTHINYRNDLELILRDIRIIDDYGNYETRSWMKVVGGTEVMESQDLSQLVNLSQEFSSSLGMEHPIEIVVRSPFLAMRYPKTANSERRIQVKFVRDSDFSQVVQLLKQLGLSVLDKDVSKSGPSTNSSGVPTRLSSSNTSNINMTLQRPSSTGLIPFPIGESSSCRATFSSPIKSSFGNQMGSDSTISEDCRPAHKAKFYASNVTRPFSANSTNSNALQASPFPGMISYHETEHSCPSLFLSQKQIEGHNRHMSQPIIPNSSLGFSEPARKKKIHFSPSHSQTAETCYQSGNQNDLLTVSQPHWSHDEDGKIRGTQLTETEKNHDHQSSSLILREDDQSIWIPPKRKLPFSRPQDENKASSGSVKDLPPLPKPTPVAKAAGQLSSLKTAEQKEAGSKRRPQKPVRKKSAVVKSPIEKIPSKGSESKINKDGKSLAHIAPQKSSDKPDQVKTKSKPNTRATSLRHKPIKRNLEMVNQGTQTLDCTQQNNTPSERDNVTKSDEIENLVDPQTPEPCSNHIFKAFEKSIICRDQTLQRELCDRTGYAEASDEIRHSLIQDFICESLENEDFLQLCKDVEFSWQRICLGM</sequence>
<dbReference type="InterPro" id="IPR004354">
    <property type="entry name" value="Meiotic_Rec114"/>
</dbReference>
<dbReference type="Proteomes" id="UP000285326">
    <property type="component" value="Unassembled WGS sequence"/>
</dbReference>
<feature type="compositionally biased region" description="Basic and acidic residues" evidence="1">
    <location>
        <begin position="351"/>
        <end position="369"/>
    </location>
</feature>
<dbReference type="AlphaFoldDB" id="A0A420IJ37"/>